<proteinExistence type="evidence at transcript level"/>
<organism evidence="7">
    <name type="scientific">Hordeum vulgare subsp. vulgare</name>
    <name type="common">Domesticated barley</name>
    <dbReference type="NCBI Taxonomy" id="112509"/>
    <lineage>
        <taxon>Eukaryota</taxon>
        <taxon>Viridiplantae</taxon>
        <taxon>Streptophyta</taxon>
        <taxon>Embryophyta</taxon>
        <taxon>Tracheophyta</taxon>
        <taxon>Spermatophyta</taxon>
        <taxon>Magnoliopsida</taxon>
        <taxon>Liliopsida</taxon>
        <taxon>Poales</taxon>
        <taxon>Poaceae</taxon>
        <taxon>BOP clade</taxon>
        <taxon>Pooideae</taxon>
        <taxon>Triticodae</taxon>
        <taxon>Triticeae</taxon>
        <taxon>Hordeinae</taxon>
        <taxon>Hordeum</taxon>
    </lineage>
</organism>
<evidence type="ECO:0000313" key="7">
    <source>
        <dbReference type="EMBL" id="BAJ98303.1"/>
    </source>
</evidence>
<dbReference type="Pfam" id="PF25390">
    <property type="entry name" value="WD40_RLD"/>
    <property type="match status" value="1"/>
</dbReference>
<dbReference type="PROSITE" id="PS50012">
    <property type="entry name" value="RCC1_3"/>
    <property type="match status" value="4"/>
</dbReference>
<evidence type="ECO:0000256" key="5">
    <source>
        <dbReference type="SAM" id="MobiDB-lite"/>
    </source>
</evidence>
<evidence type="ECO:0000256" key="1">
    <source>
        <dbReference type="ARBA" id="ARBA00022658"/>
    </source>
</evidence>
<feature type="domain" description="RCC1-like" evidence="6">
    <location>
        <begin position="79"/>
        <end position="361"/>
    </location>
</feature>
<feature type="coiled-coil region" evidence="4">
    <location>
        <begin position="1240"/>
        <end position="1267"/>
    </location>
</feature>
<dbReference type="EMBL" id="AK367100">
    <property type="protein sequence ID" value="BAJ98303.1"/>
    <property type="molecule type" value="mRNA"/>
</dbReference>
<dbReference type="PANTHER" id="PTHR45982:SF1">
    <property type="entry name" value="REGULATOR OF CHROMOSOME CONDENSATION"/>
    <property type="match status" value="1"/>
</dbReference>
<feature type="region of interest" description="Disordered" evidence="5">
    <location>
        <begin position="513"/>
        <end position="539"/>
    </location>
</feature>
<dbReference type="SUPFAM" id="SSF50985">
    <property type="entry name" value="RCC1/BLIP-II"/>
    <property type="match status" value="1"/>
</dbReference>
<evidence type="ECO:0000256" key="4">
    <source>
        <dbReference type="SAM" id="Coils"/>
    </source>
</evidence>
<dbReference type="Gene3D" id="2.130.10.30">
    <property type="entry name" value="Regulator of chromosome condensation 1/beta-lactamase-inhibitor protein II"/>
    <property type="match status" value="2"/>
</dbReference>
<dbReference type="Pfam" id="PF00415">
    <property type="entry name" value="RCC1"/>
    <property type="match status" value="1"/>
</dbReference>
<feature type="repeat" description="RCC1" evidence="3">
    <location>
        <begin position="110"/>
        <end position="162"/>
    </location>
</feature>
<keyword evidence="2" id="KW-0677">Repeat</keyword>
<feature type="repeat" description="RCC1" evidence="3">
    <location>
        <begin position="414"/>
        <end position="465"/>
    </location>
</feature>
<dbReference type="InterPro" id="IPR051553">
    <property type="entry name" value="Ran_GTPase-activating"/>
</dbReference>
<dbReference type="InterPro" id="IPR058923">
    <property type="entry name" value="RCC1-like_dom"/>
</dbReference>
<evidence type="ECO:0000259" key="6">
    <source>
        <dbReference type="Pfam" id="PF25390"/>
    </source>
</evidence>
<feature type="repeat" description="RCC1" evidence="3">
    <location>
        <begin position="240"/>
        <end position="292"/>
    </location>
</feature>
<evidence type="ECO:0000256" key="3">
    <source>
        <dbReference type="PROSITE-ProRule" id="PRU00235"/>
    </source>
</evidence>
<feature type="repeat" description="RCC1" evidence="3">
    <location>
        <begin position="293"/>
        <end position="350"/>
    </location>
</feature>
<reference evidence="7" key="1">
    <citation type="journal article" date="2011" name="Plant Physiol.">
        <title>Comprehensive sequence analysis of 24,783 barley full-length cDNAs derived from 12 clone libraries.</title>
        <authorList>
            <person name="Matsumoto T."/>
            <person name="Tanaka T."/>
            <person name="Sakai H."/>
            <person name="Amano N."/>
            <person name="Kanamori H."/>
            <person name="Kurita K."/>
            <person name="Kikuta A."/>
            <person name="Kamiya K."/>
            <person name="Yamamoto M."/>
            <person name="Ikawa H."/>
            <person name="Fujii N."/>
            <person name="Hori K."/>
            <person name="Itoh T."/>
            <person name="Sato K."/>
        </authorList>
    </citation>
    <scope>NUCLEOTIDE SEQUENCE</scope>
    <source>
        <tissue evidence="7">Shoot and root</tissue>
    </source>
</reference>
<accession>F2DT82</accession>
<dbReference type="InterPro" id="IPR009091">
    <property type="entry name" value="RCC1/BLIP-II"/>
</dbReference>
<name>F2DT82_HORVV</name>
<dbReference type="PANTHER" id="PTHR45982">
    <property type="entry name" value="REGULATOR OF CHROMOSOME CONDENSATION"/>
    <property type="match status" value="1"/>
</dbReference>
<dbReference type="InterPro" id="IPR000408">
    <property type="entry name" value="Reg_chr_condens"/>
</dbReference>
<dbReference type="PRINTS" id="PR00633">
    <property type="entry name" value="RCCNDNSATION"/>
</dbReference>
<evidence type="ECO:0000256" key="2">
    <source>
        <dbReference type="ARBA" id="ARBA00022737"/>
    </source>
</evidence>
<sequence>MSEVYYFGSEKIAPSAALVDFNDGILKRVLLGNEDNEGKDVDSNDEKLQQEKTSKFLEDTGKKLHLDLNGTALRTPPSESQMNATPEKSEINFTSVKCGLRYAIFQDDNGKLYSCGYGNLGELGLGKDKIYTKIPTLIEGLDYKKVSKYSCGPNHVVALSTDHRIFSWGDGNYGKQGTSGVTAVFRPHILPFTKVTASNQKIQEDGSPVRERQRKEPPPVDYRWIDVACGGDFSIFAGEQGTFALGRETNGRLGVGAMFEPASIPINIGFFQKIKIMGIACGKGHSMAWDSEGYAYSWGDGTDGRLGHSIEKGFHMSKFEIVPKRITTLEKYRILLMSCGNSHTCALTNKGEILTWGKASSNKKEETFAGNYKLLYFAPRKLIVSPTGDGNTTEPVFIKVVCGPTHNAAIDKDFKLYTWGDSTENCLGYPSEDDVFSPTLVQRFSSIKVIDVGCGDNFTFVIGCNKHRNLPSKALKAFQEGYLEHMRNTIQNIQEWRKRKVQSEFKITTLQTPKPNITLPTNPDSPHISTHEAGAKTSHYTSTSNSGFFRSLSPSNLQLFDKVTTPKRMNKTKTIGPISKLPFILEASQKVAGIIDASTRSPKSPALPQLSRHNLSTQHNMLSEVMLSEPVKSPTSPFPGSPKFKLAIPDEIKKKPEDNGTFKNLDSVRSAFLPILFSPAEENLRAHQTEPDDYESLFGKRAVTDDYDIYSDINENKIKDLMTKQAEQKIHSNNTKVAKALYDELDTRDDQLKFEYIQMVKNGKEQEHMLYLLTDPEGSNAYSETSLKHEKMKQKHQQETQQDNLRTRILIDSVKKTKESLVERALPMTSGLIHEINGVYKHTKDFMDERVEARKLVPDDVNRQPIVLVTNEDIAKRAVEKKQRTMKVLHKKKEIEAARKQHLQDKFNKRTDEYKESLKLEKIEKQRKTECVKQFSSYFMFETMLNLIRVAAERGLTIKRQLFRYSMKARLIQSTYKKFAILKKMKTMTPKQKENLINMVRNYLMNKKVRKIILLHLRLKLEFKIRTNLLLFKTKMANIFTFLQWSHKKMEAYRYKLALEWDNQIINNFKLKADAPVSVDSPVVLLKYKSSESGKAGDSSPTREVATQLEDFIFRSNRNFINFLTLQSEGALKAPIILHPSILPTTYELNVGIKFEADNSDNVKPPKKQKVDEKKVVKEFEKAEQKAKNFNNLLLPFSYHYCKALSIQYRINHETSSPFKDVIFERSVEFEAHLKYDFMNKILKECLKKCDEELKEYRKKLLNFRRESNAEINLYRAMKLLNTPVERLKALQKKEEYQLKRRAAERISGKKGAQGLRSKELDDYQSDHLPFGTMMLKIAAVMPKAPKRPGLVVTLKPNEFNFYFTKYYEAFKAKYTQMVVEEREKLFKRKI</sequence>
<protein>
    <submittedName>
        <fullName evidence="7">Predicted protein</fullName>
    </submittedName>
</protein>
<keyword evidence="4" id="KW-0175">Coiled coil</keyword>
<feature type="compositionally biased region" description="Polar residues" evidence="5">
    <location>
        <begin position="513"/>
        <end position="528"/>
    </location>
</feature>
<keyword evidence="1" id="KW-0344">Guanine-nucleotide releasing factor</keyword>